<dbReference type="AlphaFoldDB" id="A0AAU7JQH8"/>
<dbReference type="RefSeq" id="WP_406829563.1">
    <property type="nucleotide sequence ID" value="NZ_CP157483.1"/>
</dbReference>
<dbReference type="Pfam" id="PF01814">
    <property type="entry name" value="Hemerythrin"/>
    <property type="match status" value="1"/>
</dbReference>
<organism evidence="2">
    <name type="scientific">Pedococcus sp. KACC 23699</name>
    <dbReference type="NCBI Taxonomy" id="3149228"/>
    <lineage>
        <taxon>Bacteria</taxon>
        <taxon>Bacillati</taxon>
        <taxon>Actinomycetota</taxon>
        <taxon>Actinomycetes</taxon>
        <taxon>Micrococcales</taxon>
        <taxon>Intrasporangiaceae</taxon>
        <taxon>Pedococcus</taxon>
    </lineage>
</organism>
<protein>
    <submittedName>
        <fullName evidence="2">Hemerythrin domain-containing protein</fullName>
    </submittedName>
</protein>
<name>A0AAU7JQH8_9MICO</name>
<evidence type="ECO:0000259" key="1">
    <source>
        <dbReference type="Pfam" id="PF01814"/>
    </source>
</evidence>
<reference evidence="2" key="1">
    <citation type="submission" date="2024-05" db="EMBL/GenBank/DDBJ databases">
        <authorList>
            <person name="Kim S."/>
            <person name="Heo J."/>
            <person name="Choi H."/>
            <person name="Choi Y."/>
            <person name="Kwon S.-W."/>
            <person name="Kim Y."/>
        </authorList>
    </citation>
    <scope>NUCLEOTIDE SEQUENCE</scope>
    <source>
        <strain evidence="2">KACC 23699</strain>
    </source>
</reference>
<sequence>MDAEFAAYLERVRAHRAELRDSVAAVDEALASPLARGGAWRERVRAALAELAHDFRDHIDLTERPGGLYTSVRRDSPRLAGRVQRLLREHERYREDIDAYLTVLEHAGTMADLPVFREEVTTLMGQLVRHRQKGSDLVYEAYDVDLGGSE</sequence>
<gene>
    <name evidence="2" type="ORF">ABEG17_11215</name>
</gene>
<proteinExistence type="predicted"/>
<evidence type="ECO:0000313" key="2">
    <source>
        <dbReference type="EMBL" id="XBO42159.1"/>
    </source>
</evidence>
<accession>A0AAU7JQH8</accession>
<dbReference type="EMBL" id="CP157483">
    <property type="protein sequence ID" value="XBO42159.1"/>
    <property type="molecule type" value="Genomic_DNA"/>
</dbReference>
<dbReference type="InterPro" id="IPR012312">
    <property type="entry name" value="Hemerythrin-like"/>
</dbReference>
<feature type="domain" description="Hemerythrin-like" evidence="1">
    <location>
        <begin position="12"/>
        <end position="133"/>
    </location>
</feature>